<dbReference type="OrthoDB" id="8870348at2"/>
<dbReference type="AlphaFoldDB" id="A0A399STC1"/>
<comment type="caution">
    <text evidence="4">The sequence shown here is derived from an EMBL/GenBank/DDBJ whole genome shotgun (WGS) entry which is preliminary data.</text>
</comment>
<dbReference type="SUPFAM" id="SSF56801">
    <property type="entry name" value="Acetyl-CoA synthetase-like"/>
    <property type="match status" value="1"/>
</dbReference>
<gene>
    <name evidence="4" type="ORF">D1614_18180</name>
</gene>
<dbReference type="Proteomes" id="UP000265926">
    <property type="component" value="Unassembled WGS sequence"/>
</dbReference>
<evidence type="ECO:0000313" key="4">
    <source>
        <dbReference type="EMBL" id="RIJ46598.1"/>
    </source>
</evidence>
<dbReference type="InterPro" id="IPR000873">
    <property type="entry name" value="AMP-dep_synth/lig_dom"/>
</dbReference>
<name>A0A399STC1_9BACT</name>
<evidence type="ECO:0000259" key="3">
    <source>
        <dbReference type="Pfam" id="PF00501"/>
    </source>
</evidence>
<dbReference type="GO" id="GO:0031956">
    <property type="term" value="F:medium-chain fatty acid-CoA ligase activity"/>
    <property type="evidence" value="ECO:0007669"/>
    <property type="project" value="TreeGrafter"/>
</dbReference>
<dbReference type="PANTHER" id="PTHR43201:SF5">
    <property type="entry name" value="MEDIUM-CHAIN ACYL-COA LIGASE ACSF2, MITOCHONDRIAL"/>
    <property type="match status" value="1"/>
</dbReference>
<reference evidence="4 5" key="1">
    <citation type="submission" date="2018-08" db="EMBL/GenBank/DDBJ databases">
        <title>Pallidiluteibacterium maritimus gen. nov., sp. nov., isolated from coastal sediment.</title>
        <authorList>
            <person name="Zhou L.Y."/>
        </authorList>
    </citation>
    <scope>NUCLEOTIDE SEQUENCE [LARGE SCALE GENOMIC DNA]</scope>
    <source>
        <strain evidence="4 5">XSD2</strain>
    </source>
</reference>
<dbReference type="EMBL" id="QWGR01000013">
    <property type="protein sequence ID" value="RIJ46598.1"/>
    <property type="molecule type" value="Genomic_DNA"/>
</dbReference>
<protein>
    <recommendedName>
        <fullName evidence="3">AMP-dependent synthetase/ligase domain-containing protein</fullName>
    </recommendedName>
</protein>
<keyword evidence="2" id="KW-0436">Ligase</keyword>
<dbReference type="Pfam" id="PF00501">
    <property type="entry name" value="AMP-binding"/>
    <property type="match status" value="1"/>
</dbReference>
<evidence type="ECO:0000313" key="5">
    <source>
        <dbReference type="Proteomes" id="UP000265926"/>
    </source>
</evidence>
<evidence type="ECO:0000256" key="1">
    <source>
        <dbReference type="ARBA" id="ARBA00006432"/>
    </source>
</evidence>
<dbReference type="Gene3D" id="3.40.50.12780">
    <property type="entry name" value="N-terminal domain of ligase-like"/>
    <property type="match status" value="1"/>
</dbReference>
<accession>A0A399STC1</accession>
<dbReference type="GO" id="GO:0006631">
    <property type="term" value="P:fatty acid metabolic process"/>
    <property type="evidence" value="ECO:0007669"/>
    <property type="project" value="TreeGrafter"/>
</dbReference>
<organism evidence="4 5">
    <name type="scientific">Maribellus luteus</name>
    <dbReference type="NCBI Taxonomy" id="2305463"/>
    <lineage>
        <taxon>Bacteria</taxon>
        <taxon>Pseudomonadati</taxon>
        <taxon>Bacteroidota</taxon>
        <taxon>Bacteroidia</taxon>
        <taxon>Marinilabiliales</taxon>
        <taxon>Prolixibacteraceae</taxon>
        <taxon>Maribellus</taxon>
    </lineage>
</organism>
<dbReference type="InterPro" id="IPR045851">
    <property type="entry name" value="AMP-bd_C_sf"/>
</dbReference>
<comment type="similarity">
    <text evidence="1">Belongs to the ATP-dependent AMP-binding enzyme family.</text>
</comment>
<feature type="domain" description="AMP-dependent synthetase/ligase" evidence="3">
    <location>
        <begin position="54"/>
        <end position="212"/>
    </location>
</feature>
<dbReference type="Gene3D" id="3.30.300.30">
    <property type="match status" value="1"/>
</dbReference>
<dbReference type="InterPro" id="IPR042099">
    <property type="entry name" value="ANL_N_sf"/>
</dbReference>
<sequence>MKNKLKLKEEIKITIDGRQLVGEELEQYCHSQLQDATVQEWEKKIYSFILDWISDTPFIVQTSSGTTGQKKEFHLSKETMVASARKTCDILGITSEQTGLLCLPLDYIAGKMMIVRAFVSGMNLLIADPKGTPDLSSYEKIGFSALVPLQVFNLLNAGDSLKKIERLIIGGGEINTEQEKQLSQLPNAIYATYGMAETCSHVALRRVNGPDKSKLFRAIPGVHFEVDERDCLVIRADYLENPIVTNDLVEFINTHTFRWLGRFDNLINSGGVKIVPEELEALLSKTTGLSGAFIGIPDTKLGSKLVLVLEQKQNMAEPSAILEELKGKLPKHHLPKEIFYVKELPRNASFKLDRNKIRSLLG</sequence>
<dbReference type="PANTHER" id="PTHR43201">
    <property type="entry name" value="ACYL-COA SYNTHETASE"/>
    <property type="match status" value="1"/>
</dbReference>
<evidence type="ECO:0000256" key="2">
    <source>
        <dbReference type="ARBA" id="ARBA00022598"/>
    </source>
</evidence>
<keyword evidence="5" id="KW-1185">Reference proteome</keyword>
<proteinExistence type="inferred from homology"/>